<dbReference type="InterPro" id="IPR012338">
    <property type="entry name" value="Beta-lactam/transpept-like"/>
</dbReference>
<organism evidence="2 3">
    <name type="scientific">Falsiroseomonas selenitidurans</name>
    <dbReference type="NCBI Taxonomy" id="2716335"/>
    <lineage>
        <taxon>Bacteria</taxon>
        <taxon>Pseudomonadati</taxon>
        <taxon>Pseudomonadota</taxon>
        <taxon>Alphaproteobacteria</taxon>
        <taxon>Acetobacterales</taxon>
        <taxon>Roseomonadaceae</taxon>
        <taxon>Falsiroseomonas</taxon>
    </lineage>
</organism>
<comment type="caution">
    <text evidence="2">The sequence shown here is derived from an EMBL/GenBank/DDBJ whole genome shotgun (WGS) entry which is preliminary data.</text>
</comment>
<dbReference type="EMBL" id="JAAVNE010000038">
    <property type="protein sequence ID" value="NKC33105.1"/>
    <property type="molecule type" value="Genomic_DNA"/>
</dbReference>
<accession>A0ABX1E8L0</accession>
<evidence type="ECO:0000313" key="3">
    <source>
        <dbReference type="Proteomes" id="UP000787635"/>
    </source>
</evidence>
<feature type="region of interest" description="Disordered" evidence="1">
    <location>
        <begin position="56"/>
        <end position="83"/>
    </location>
</feature>
<dbReference type="Proteomes" id="UP000787635">
    <property type="component" value="Unassembled WGS sequence"/>
</dbReference>
<evidence type="ECO:0000256" key="1">
    <source>
        <dbReference type="SAM" id="MobiDB-lite"/>
    </source>
</evidence>
<dbReference type="SUPFAM" id="SSF56601">
    <property type="entry name" value="beta-lactamase/transpeptidase-like"/>
    <property type="match status" value="1"/>
</dbReference>
<evidence type="ECO:0000313" key="2">
    <source>
        <dbReference type="EMBL" id="NKC33105.1"/>
    </source>
</evidence>
<proteinExistence type="predicted"/>
<dbReference type="Gene3D" id="3.40.710.10">
    <property type="entry name" value="DD-peptidase/beta-lactamase superfamily"/>
    <property type="match status" value="1"/>
</dbReference>
<sequence length="83" mass="8683">MPLGIDRLAWKGLRPGAKSAASGLRPTLRDLARRGGRIGKPQLLPRDRIAAATQPVIPAGDGLPGWPASARAGAGSGRRRRRG</sequence>
<protein>
    <submittedName>
        <fullName evidence="2">Uncharacterized protein</fullName>
    </submittedName>
</protein>
<dbReference type="RefSeq" id="WP_168033840.1">
    <property type="nucleotide sequence ID" value="NZ_JAAVNE010000038.1"/>
</dbReference>
<keyword evidence="3" id="KW-1185">Reference proteome</keyword>
<gene>
    <name evidence="2" type="ORF">HEQ75_19740</name>
</gene>
<name>A0ABX1E8L0_9PROT</name>
<reference evidence="2 3" key="1">
    <citation type="submission" date="2020-03" db="EMBL/GenBank/DDBJ databases">
        <title>Roseomonas selenitidurans sp. nov. isolated from urban soil.</title>
        <authorList>
            <person name="Liu H."/>
        </authorList>
    </citation>
    <scope>NUCLEOTIDE SEQUENCE [LARGE SCALE GENOMIC DNA]</scope>
    <source>
        <strain evidence="2 3">BU-1</strain>
    </source>
</reference>